<keyword evidence="2" id="KW-1185">Reference proteome</keyword>
<evidence type="ECO:0000313" key="1">
    <source>
        <dbReference type="EMBL" id="GME87504.1"/>
    </source>
</evidence>
<protein>
    <submittedName>
        <fullName evidence="1">Unnamed protein product</fullName>
    </submittedName>
</protein>
<proteinExistence type="predicted"/>
<reference evidence="1" key="1">
    <citation type="submission" date="2023-04" db="EMBL/GenBank/DDBJ databases">
        <title>Candida boidinii NBRC 1967.</title>
        <authorList>
            <person name="Ichikawa N."/>
            <person name="Sato H."/>
            <person name="Tonouchi N."/>
        </authorList>
    </citation>
    <scope>NUCLEOTIDE SEQUENCE</scope>
    <source>
        <strain evidence="1">NBRC 1967</strain>
    </source>
</reference>
<comment type="caution">
    <text evidence="1">The sequence shown here is derived from an EMBL/GenBank/DDBJ whole genome shotgun (WGS) entry which is preliminary data.</text>
</comment>
<evidence type="ECO:0000313" key="2">
    <source>
        <dbReference type="Proteomes" id="UP001165101"/>
    </source>
</evidence>
<gene>
    <name evidence="1" type="ORF">Cboi01_000040600</name>
</gene>
<accession>A0ACB5TEW1</accession>
<name>A0ACB5TEW1_CANBO</name>
<organism evidence="1 2">
    <name type="scientific">Candida boidinii</name>
    <name type="common">Yeast</name>
    <dbReference type="NCBI Taxonomy" id="5477"/>
    <lineage>
        <taxon>Eukaryota</taxon>
        <taxon>Fungi</taxon>
        <taxon>Dikarya</taxon>
        <taxon>Ascomycota</taxon>
        <taxon>Saccharomycotina</taxon>
        <taxon>Pichiomycetes</taxon>
        <taxon>Pichiales</taxon>
        <taxon>Pichiaceae</taxon>
        <taxon>Ogataea</taxon>
        <taxon>Ogataea/Candida clade</taxon>
    </lineage>
</organism>
<dbReference type="EMBL" id="BSXV01000104">
    <property type="protein sequence ID" value="GME87504.1"/>
    <property type="molecule type" value="Genomic_DNA"/>
</dbReference>
<dbReference type="Proteomes" id="UP001165101">
    <property type="component" value="Unassembled WGS sequence"/>
</dbReference>
<sequence>MAQMTLLKGLFAASLAAVPLLATTLVARPSFANAIDNKFVQEELEKKRAHNYKSDFYTPNSSQDKILKDYLAGGESKPREYTVNTVSA</sequence>